<organism evidence="1 2">
    <name type="scientific">Citricoccus parietis</name>
    <dbReference type="NCBI Taxonomy" id="592307"/>
    <lineage>
        <taxon>Bacteria</taxon>
        <taxon>Bacillati</taxon>
        <taxon>Actinomycetota</taxon>
        <taxon>Actinomycetes</taxon>
        <taxon>Micrococcales</taxon>
        <taxon>Micrococcaceae</taxon>
        <taxon>Citricoccus</taxon>
    </lineage>
</organism>
<dbReference type="Proteomes" id="UP001589575">
    <property type="component" value="Unassembled WGS sequence"/>
</dbReference>
<name>A0ABV5G5V6_9MICC</name>
<gene>
    <name evidence="1" type="ORF">ACFFX0_25285</name>
</gene>
<evidence type="ECO:0000313" key="2">
    <source>
        <dbReference type="Proteomes" id="UP001589575"/>
    </source>
</evidence>
<protein>
    <submittedName>
        <fullName evidence="1">Uncharacterized protein</fullName>
    </submittedName>
</protein>
<keyword evidence="2" id="KW-1185">Reference proteome</keyword>
<dbReference type="EMBL" id="JBHMFI010000002">
    <property type="protein sequence ID" value="MFB9074327.1"/>
    <property type="molecule type" value="Genomic_DNA"/>
</dbReference>
<comment type="caution">
    <text evidence="1">The sequence shown here is derived from an EMBL/GenBank/DDBJ whole genome shotgun (WGS) entry which is preliminary data.</text>
</comment>
<sequence length="106" mass="11702">MASASTGVDWCDRPAISDIASARLPAVTRVPVLSIRVTLAVRVRALTGVMVSLLQFESLSRQVRWLLARRVPQDLPLTIGDRPRIVWMAEAVRRSHVQEGPRPPPG</sequence>
<reference evidence="1 2" key="1">
    <citation type="submission" date="2024-09" db="EMBL/GenBank/DDBJ databases">
        <authorList>
            <person name="Sun Q."/>
            <person name="Mori K."/>
        </authorList>
    </citation>
    <scope>NUCLEOTIDE SEQUENCE [LARGE SCALE GENOMIC DNA]</scope>
    <source>
        <strain evidence="1 2">CCM 7609</strain>
    </source>
</reference>
<accession>A0ABV5G5V6</accession>
<proteinExistence type="predicted"/>
<evidence type="ECO:0000313" key="1">
    <source>
        <dbReference type="EMBL" id="MFB9074327.1"/>
    </source>
</evidence>